<feature type="region of interest" description="Disordered" evidence="1">
    <location>
        <begin position="115"/>
        <end position="148"/>
    </location>
</feature>
<name>A0AAW1A828_9HYME</name>
<proteinExistence type="predicted"/>
<sequence length="148" mass="17226">MEWPTLFNLQIYTFITGASRSSMSRLFRGRKSKALTSVRARVCQLTDSPYIIVAVEWFWSVISFGTIKEPTTLIPDERPRGRQRIRFRHKATTLWLFDVRFADGFTLWKTTGLEGRGNREAEEDDDEEEKEDDSRRTTKRSSHAGFAT</sequence>
<evidence type="ECO:0000313" key="3">
    <source>
        <dbReference type="Proteomes" id="UP001432146"/>
    </source>
</evidence>
<gene>
    <name evidence="2" type="ORF">QLX08_003078</name>
</gene>
<protein>
    <submittedName>
        <fullName evidence="2">Uncharacterized protein</fullName>
    </submittedName>
</protein>
<evidence type="ECO:0000313" key="2">
    <source>
        <dbReference type="EMBL" id="KAK9306187.1"/>
    </source>
</evidence>
<organism evidence="2 3">
    <name type="scientific">Tetragonisca angustula</name>
    <dbReference type="NCBI Taxonomy" id="166442"/>
    <lineage>
        <taxon>Eukaryota</taxon>
        <taxon>Metazoa</taxon>
        <taxon>Ecdysozoa</taxon>
        <taxon>Arthropoda</taxon>
        <taxon>Hexapoda</taxon>
        <taxon>Insecta</taxon>
        <taxon>Pterygota</taxon>
        <taxon>Neoptera</taxon>
        <taxon>Endopterygota</taxon>
        <taxon>Hymenoptera</taxon>
        <taxon>Apocrita</taxon>
        <taxon>Aculeata</taxon>
        <taxon>Apoidea</taxon>
        <taxon>Anthophila</taxon>
        <taxon>Apidae</taxon>
        <taxon>Tetragonisca</taxon>
    </lineage>
</organism>
<dbReference type="EMBL" id="JAWNGG020000043">
    <property type="protein sequence ID" value="KAK9306187.1"/>
    <property type="molecule type" value="Genomic_DNA"/>
</dbReference>
<keyword evidence="3" id="KW-1185">Reference proteome</keyword>
<accession>A0AAW1A828</accession>
<feature type="compositionally biased region" description="Acidic residues" evidence="1">
    <location>
        <begin position="121"/>
        <end position="131"/>
    </location>
</feature>
<reference evidence="2 3" key="1">
    <citation type="submission" date="2024-05" db="EMBL/GenBank/DDBJ databases">
        <title>The nuclear and mitochondrial genome assemblies of Tetragonisca angustula (Apidae: Meliponini), a tiny yet remarkable pollinator in the Neotropics.</title>
        <authorList>
            <person name="Ferrari R."/>
            <person name="Ricardo P.C."/>
            <person name="Dias F.C."/>
            <person name="Araujo N.S."/>
            <person name="Soares D.O."/>
            <person name="Zhou Q.-S."/>
            <person name="Zhu C.-D."/>
            <person name="Coutinho L."/>
            <person name="Airas M.C."/>
            <person name="Batista T.M."/>
        </authorList>
    </citation>
    <scope>NUCLEOTIDE SEQUENCE [LARGE SCALE GENOMIC DNA]</scope>
    <source>
        <strain evidence="2">ASF017062</strain>
        <tissue evidence="2">Abdomen</tissue>
    </source>
</reference>
<dbReference type="Proteomes" id="UP001432146">
    <property type="component" value="Unassembled WGS sequence"/>
</dbReference>
<dbReference type="AlphaFoldDB" id="A0AAW1A828"/>
<evidence type="ECO:0000256" key="1">
    <source>
        <dbReference type="SAM" id="MobiDB-lite"/>
    </source>
</evidence>
<comment type="caution">
    <text evidence="2">The sequence shown here is derived from an EMBL/GenBank/DDBJ whole genome shotgun (WGS) entry which is preliminary data.</text>
</comment>